<dbReference type="EMBL" id="JARKHS020018409">
    <property type="protein sequence ID" value="KAK8772359.1"/>
    <property type="molecule type" value="Genomic_DNA"/>
</dbReference>
<name>A0AAQ4EC72_AMBAM</name>
<sequence length="142" mass="15063">MISSRVGSPYSDTAPTPGIPGAVISRTKAAADTLENARVLLPPAMAASSAPVTAMAGAAAAFATQQNGAADGVLYEPFRNGDISYVGHDCRSIPDRLVHAYAFAAYRLDLSFNLLTTIQGIEHFIQARHTNAFVLTLYCLMF</sequence>
<accession>A0AAQ4EC72</accession>
<evidence type="ECO:0000313" key="2">
    <source>
        <dbReference type="EMBL" id="KAK8772359.1"/>
    </source>
</evidence>
<gene>
    <name evidence="2" type="ORF">V5799_024397</name>
</gene>
<comment type="caution">
    <text evidence="2">The sequence shown here is derived from an EMBL/GenBank/DDBJ whole genome shotgun (WGS) entry which is preliminary data.</text>
</comment>
<protein>
    <submittedName>
        <fullName evidence="2">Uncharacterized protein</fullName>
    </submittedName>
</protein>
<keyword evidence="3" id="KW-1185">Reference proteome</keyword>
<feature type="compositionally biased region" description="Polar residues" evidence="1">
    <location>
        <begin position="1"/>
        <end position="14"/>
    </location>
</feature>
<reference evidence="2 3" key="1">
    <citation type="journal article" date="2023" name="Arcadia Sci">
        <title>De novo assembly of a long-read Amblyomma americanum tick genome.</title>
        <authorList>
            <person name="Chou S."/>
            <person name="Poskanzer K.E."/>
            <person name="Rollins M."/>
            <person name="Thuy-Boun P.S."/>
        </authorList>
    </citation>
    <scope>NUCLEOTIDE SEQUENCE [LARGE SCALE GENOMIC DNA]</scope>
    <source>
        <strain evidence="2">F_SG_1</strain>
        <tissue evidence="2">Salivary glands</tissue>
    </source>
</reference>
<evidence type="ECO:0000256" key="1">
    <source>
        <dbReference type="SAM" id="MobiDB-lite"/>
    </source>
</evidence>
<evidence type="ECO:0000313" key="3">
    <source>
        <dbReference type="Proteomes" id="UP001321473"/>
    </source>
</evidence>
<dbReference type="AlphaFoldDB" id="A0AAQ4EC72"/>
<dbReference type="Proteomes" id="UP001321473">
    <property type="component" value="Unassembled WGS sequence"/>
</dbReference>
<proteinExistence type="predicted"/>
<feature type="region of interest" description="Disordered" evidence="1">
    <location>
        <begin position="1"/>
        <end position="22"/>
    </location>
</feature>
<organism evidence="2 3">
    <name type="scientific">Amblyomma americanum</name>
    <name type="common">Lone star tick</name>
    <dbReference type="NCBI Taxonomy" id="6943"/>
    <lineage>
        <taxon>Eukaryota</taxon>
        <taxon>Metazoa</taxon>
        <taxon>Ecdysozoa</taxon>
        <taxon>Arthropoda</taxon>
        <taxon>Chelicerata</taxon>
        <taxon>Arachnida</taxon>
        <taxon>Acari</taxon>
        <taxon>Parasitiformes</taxon>
        <taxon>Ixodida</taxon>
        <taxon>Ixodoidea</taxon>
        <taxon>Ixodidae</taxon>
        <taxon>Amblyomminae</taxon>
        <taxon>Amblyomma</taxon>
    </lineage>
</organism>